<dbReference type="PANTHER" id="PTHR45639:SF3">
    <property type="entry name" value="HYPOXIA UP-REGULATED PROTEIN 1"/>
    <property type="match status" value="1"/>
</dbReference>
<feature type="region of interest" description="Disordered" evidence="4">
    <location>
        <begin position="807"/>
        <end position="875"/>
    </location>
</feature>
<dbReference type="AlphaFoldDB" id="A0A8H7AVT8"/>
<protein>
    <recommendedName>
        <fullName evidence="8">Actin-like ATPase domain-containing protein</fullName>
    </recommendedName>
</protein>
<keyword evidence="5" id="KW-0732">Signal</keyword>
<reference evidence="6" key="1">
    <citation type="submission" date="2020-02" db="EMBL/GenBank/DDBJ databases">
        <authorList>
            <person name="Palmer J.M."/>
        </authorList>
    </citation>
    <scope>NUCLEOTIDE SEQUENCE</scope>
    <source>
        <strain evidence="6">EPUS1.4</strain>
        <tissue evidence="6">Thallus</tissue>
    </source>
</reference>
<evidence type="ECO:0000256" key="2">
    <source>
        <dbReference type="ARBA" id="ARBA00022840"/>
    </source>
</evidence>
<dbReference type="GO" id="GO:0030968">
    <property type="term" value="P:endoplasmic reticulum unfolded protein response"/>
    <property type="evidence" value="ECO:0007669"/>
    <property type="project" value="TreeGrafter"/>
</dbReference>
<evidence type="ECO:0000256" key="4">
    <source>
        <dbReference type="SAM" id="MobiDB-lite"/>
    </source>
</evidence>
<keyword evidence="1" id="KW-0547">Nucleotide-binding</keyword>
<evidence type="ECO:0000256" key="3">
    <source>
        <dbReference type="ARBA" id="ARBA00023186"/>
    </source>
</evidence>
<sequence length="1023" mass="109572">MAPPARRRVPPTHALLPLLLLCVLFSSASAASAVLGIDLGTEYIKAALVKPGIPLEIVLTKDSKRKEAATLAFKPSRSQATDPEALPERLYGGDAIALAGRFPGDVYPNLKTLLGVDVGSEWAQEYQRRYPGLSMESMARNETLKQATVAFKSQVFDKTEAPFMLEELLAMELKNIKANADVTAGQGADITDVVLTVPAFYTAEEKRALELAADLAGLRVLGLISDGLAVGVNYATSRTFPSISDGAAPEYHLVYDMGAGSTTATLLKFQGRTVKDIGKRNKTIQEVQVVSSNWKKDLGGDAWNQLIVDDMVASFVDTPKIKALDVMPTHVWKNAKTIARLWKEAERMRQVLSANSQTSATLEGLFFEDVNFKYQLSRAEFEQLAIFQASQVSVPLVHALEAAGISVQQLNSVILHGGAVRTPFVQKHLEAVAGGPSKIRTNVNADEAAVLGAAFKAAGLSPSFRVKDIRADDTPGFDVHLRWTSDGKERAQKVFTRKSLIGPEKQVPFKAQEDFHLDLTQMVDDRDIPVLEISVSNLTASAAQLKDKYACTSANISTKLTMRLSPLDGLPEVLSGSVSCEVEATKEGGVMDNVKGLFGFGSKKAEGQEPLLEENSSEADTTSATLSTDPETSTSPSASTSTTDKASKPSSSTVVIPLSLTTRPLGLNLPIPVDQLTRVRTRLAKLDASDLARSRRAEALNTLESFTYRARDYITDPSFITHSTQETRNTLEQKLNEASEWLYGDGVDAKLRDFQDRLKELKGIVEPVLKRGEEASKRAGTIEKLNESLDQMKGMIKMVESSVEKAAEDAKQSAESEAAAAAAAASAASEAESSAPSEKNRDAEAEGDDELDDDPYSTTSTSAASTPESSETKDPAVIFPYNAADLSSLQSSYDAVSRWLEEKLSAQSQLGDHDDPVVLVGELEQKAGELQKVIRDVVVKNIRIPAQRKGKGPKAGGAGEGKKSKAKKGKQGKSTSTSASASASRDVDDGAETATATSTSTSISSSSGTTSSASGSSHSRDEL</sequence>
<dbReference type="Gene3D" id="3.90.640.10">
    <property type="entry name" value="Actin, Chain A, domain 4"/>
    <property type="match status" value="1"/>
</dbReference>
<feature type="compositionally biased region" description="Low complexity" evidence="4">
    <location>
        <begin position="627"/>
        <end position="652"/>
    </location>
</feature>
<dbReference type="Pfam" id="PF00012">
    <property type="entry name" value="HSP70"/>
    <property type="match status" value="1"/>
</dbReference>
<evidence type="ECO:0000256" key="5">
    <source>
        <dbReference type="SAM" id="SignalP"/>
    </source>
</evidence>
<dbReference type="InterPro" id="IPR043129">
    <property type="entry name" value="ATPase_NBD"/>
</dbReference>
<dbReference type="SUPFAM" id="SSF100934">
    <property type="entry name" value="Heat shock protein 70kD (HSP70), C-terminal subdomain"/>
    <property type="match status" value="1"/>
</dbReference>
<dbReference type="OrthoDB" id="10262720at2759"/>
<accession>A0A8H7AVT8</accession>
<dbReference type="Gene3D" id="1.20.1270.10">
    <property type="match status" value="1"/>
</dbReference>
<feature type="chain" id="PRO_5034559006" description="Actin-like ATPase domain-containing protein" evidence="5">
    <location>
        <begin position="31"/>
        <end position="1023"/>
    </location>
</feature>
<feature type="compositionally biased region" description="Low complexity" evidence="4">
    <location>
        <begin position="972"/>
        <end position="984"/>
    </location>
</feature>
<dbReference type="FunFam" id="3.90.640.10:FF:000039">
    <property type="entry name" value="Hsp70 family chaperone Lhs1/Orp150"/>
    <property type="match status" value="1"/>
</dbReference>
<dbReference type="SUPFAM" id="SSF53067">
    <property type="entry name" value="Actin-like ATPase domain"/>
    <property type="match status" value="2"/>
</dbReference>
<evidence type="ECO:0000313" key="7">
    <source>
        <dbReference type="Proteomes" id="UP000606974"/>
    </source>
</evidence>
<dbReference type="GO" id="GO:0140662">
    <property type="term" value="F:ATP-dependent protein folding chaperone"/>
    <property type="evidence" value="ECO:0007669"/>
    <property type="project" value="InterPro"/>
</dbReference>
<proteinExistence type="predicted"/>
<evidence type="ECO:0000313" key="6">
    <source>
        <dbReference type="EMBL" id="KAF7513906.1"/>
    </source>
</evidence>
<evidence type="ECO:0008006" key="8">
    <source>
        <dbReference type="Google" id="ProtNLM"/>
    </source>
</evidence>
<dbReference type="InterPro" id="IPR029048">
    <property type="entry name" value="HSP70_C_sf"/>
</dbReference>
<gene>
    <name evidence="6" type="ORF">GJ744_006520</name>
</gene>
<feature type="region of interest" description="Disordered" evidence="4">
    <location>
        <begin position="941"/>
        <end position="1023"/>
    </location>
</feature>
<feature type="compositionally biased region" description="Low complexity" evidence="4">
    <location>
        <begin position="993"/>
        <end position="1017"/>
    </location>
</feature>
<dbReference type="PRINTS" id="PR00301">
    <property type="entry name" value="HEATSHOCK70"/>
</dbReference>
<comment type="caution">
    <text evidence="6">The sequence shown here is derived from an EMBL/GenBank/DDBJ whole genome shotgun (WGS) entry which is preliminary data.</text>
</comment>
<feature type="compositionally biased region" description="Low complexity" evidence="4">
    <location>
        <begin position="857"/>
        <end position="869"/>
    </location>
</feature>
<dbReference type="GO" id="GO:0005524">
    <property type="term" value="F:ATP binding"/>
    <property type="evidence" value="ECO:0007669"/>
    <property type="project" value="UniProtKB-KW"/>
</dbReference>
<feature type="compositionally biased region" description="Acidic residues" evidence="4">
    <location>
        <begin position="845"/>
        <end position="855"/>
    </location>
</feature>
<feature type="region of interest" description="Disordered" evidence="4">
    <location>
        <begin position="605"/>
        <end position="652"/>
    </location>
</feature>
<keyword evidence="3" id="KW-0143">Chaperone</keyword>
<dbReference type="Gene3D" id="3.30.30.30">
    <property type="match status" value="1"/>
</dbReference>
<dbReference type="InterPro" id="IPR013126">
    <property type="entry name" value="Hsp_70_fam"/>
</dbReference>
<feature type="compositionally biased region" description="Low complexity" evidence="4">
    <location>
        <begin position="815"/>
        <end position="837"/>
    </location>
</feature>
<dbReference type="PANTHER" id="PTHR45639">
    <property type="entry name" value="HSC70CB, ISOFORM G-RELATED"/>
    <property type="match status" value="1"/>
</dbReference>
<name>A0A8H7AVT8_9EURO</name>
<feature type="signal peptide" evidence="5">
    <location>
        <begin position="1"/>
        <end position="30"/>
    </location>
</feature>
<dbReference type="CDD" id="cd10230">
    <property type="entry name" value="ASKHA_NBD_HSP70_HYOU1"/>
    <property type="match status" value="1"/>
</dbReference>
<evidence type="ECO:0000256" key="1">
    <source>
        <dbReference type="ARBA" id="ARBA00022741"/>
    </source>
</evidence>
<organism evidence="6 7">
    <name type="scientific">Endocarpon pusillum</name>
    <dbReference type="NCBI Taxonomy" id="364733"/>
    <lineage>
        <taxon>Eukaryota</taxon>
        <taxon>Fungi</taxon>
        <taxon>Dikarya</taxon>
        <taxon>Ascomycota</taxon>
        <taxon>Pezizomycotina</taxon>
        <taxon>Eurotiomycetes</taxon>
        <taxon>Chaetothyriomycetidae</taxon>
        <taxon>Verrucariales</taxon>
        <taxon>Verrucariaceae</taxon>
        <taxon>Endocarpon</taxon>
    </lineage>
</organism>
<dbReference type="EMBL" id="JAACFV010000003">
    <property type="protein sequence ID" value="KAF7513906.1"/>
    <property type="molecule type" value="Genomic_DNA"/>
</dbReference>
<keyword evidence="7" id="KW-1185">Reference proteome</keyword>
<dbReference type="Proteomes" id="UP000606974">
    <property type="component" value="Unassembled WGS sequence"/>
</dbReference>
<keyword evidence="2" id="KW-0067">ATP-binding</keyword>
<dbReference type="FunFam" id="1.20.1270.10:FF:000002">
    <property type="entry name" value="Heat shock 70 kDa protein 4"/>
    <property type="match status" value="1"/>
</dbReference>
<dbReference type="GO" id="GO:0034663">
    <property type="term" value="C:endoplasmic reticulum chaperone complex"/>
    <property type="evidence" value="ECO:0007669"/>
    <property type="project" value="TreeGrafter"/>
</dbReference>
<dbReference type="Gene3D" id="3.30.420.40">
    <property type="match status" value="2"/>
</dbReference>